<evidence type="ECO:0000313" key="3">
    <source>
        <dbReference type="Proteomes" id="UP000177171"/>
    </source>
</evidence>
<dbReference type="AlphaFoldDB" id="A0A1G2LUA2"/>
<gene>
    <name evidence="2" type="ORF">A3G49_06495</name>
</gene>
<accession>A0A1G2LUA2</accession>
<name>A0A1G2LUA2_9BACT</name>
<comment type="caution">
    <text evidence="2">The sequence shown here is derived from an EMBL/GenBank/DDBJ whole genome shotgun (WGS) entry which is preliminary data.</text>
</comment>
<sequence>MKEKEKYTSEQIEKFETSRTISDAELLKSGARYEIDGQTGEKRLIASVEQTERIHQAVEDLLAKNILSKKELKDVDFDLTFEGEEGGTGFEFEVEEEQRILVSPENIEIKEWKNHIIDVYDQSGRCRIRVKNGEPRLSLKVPLLSRDTERAKCCVRIEIKPRTKGKAAIFEKMRELILHEPGTEVHEKWGTPIKTRDGKKIWINKDDQGNYWIETDEGVSVEELLPEGVRYIGHEKSKISIDRNRAVASPIEKLSKLNIVRGNAENFETFKKLFHENLESTSRTAKGLVDASVSSKKEKPSMGKEKITEFMKQNEEEVIQYIWNSRDRAYNTSEEIKQLLNDIIGIINKNIASEPYKLREWPWRDLPAERIREEVEQFTYDLFSKLAGIERGAEKPYEVACWAELEYDRRIHPLVDGCGRVSKAISAFILLRYKHPLPDYGSRDEYYKAMNDDEDCFKNYYQGALLRSINKDYLK</sequence>
<evidence type="ECO:0000259" key="1">
    <source>
        <dbReference type="PROSITE" id="PS51459"/>
    </source>
</evidence>
<dbReference type="InterPro" id="IPR003812">
    <property type="entry name" value="Fido"/>
</dbReference>
<evidence type="ECO:0000313" key="2">
    <source>
        <dbReference type="EMBL" id="OHA14469.1"/>
    </source>
</evidence>
<feature type="domain" description="Fido" evidence="1">
    <location>
        <begin position="339"/>
        <end position="471"/>
    </location>
</feature>
<protein>
    <recommendedName>
        <fullName evidence="1">Fido domain-containing protein</fullName>
    </recommendedName>
</protein>
<dbReference type="PROSITE" id="PS51459">
    <property type="entry name" value="FIDO"/>
    <property type="match status" value="1"/>
</dbReference>
<proteinExistence type="predicted"/>
<reference evidence="2 3" key="1">
    <citation type="journal article" date="2016" name="Nat. Commun.">
        <title>Thousands of microbial genomes shed light on interconnected biogeochemical processes in an aquifer system.</title>
        <authorList>
            <person name="Anantharaman K."/>
            <person name="Brown C.T."/>
            <person name="Hug L.A."/>
            <person name="Sharon I."/>
            <person name="Castelle C.J."/>
            <person name="Probst A.J."/>
            <person name="Thomas B.C."/>
            <person name="Singh A."/>
            <person name="Wilkins M.J."/>
            <person name="Karaoz U."/>
            <person name="Brodie E.L."/>
            <person name="Williams K.H."/>
            <person name="Hubbard S.S."/>
            <person name="Banfield J.F."/>
        </authorList>
    </citation>
    <scope>NUCLEOTIDE SEQUENCE [LARGE SCALE GENOMIC DNA]</scope>
</reference>
<dbReference type="Gene3D" id="1.10.3290.10">
    <property type="entry name" value="Fido-like domain"/>
    <property type="match status" value="1"/>
</dbReference>
<dbReference type="Proteomes" id="UP000177171">
    <property type="component" value="Unassembled WGS sequence"/>
</dbReference>
<dbReference type="SUPFAM" id="SSF140931">
    <property type="entry name" value="Fic-like"/>
    <property type="match status" value="1"/>
</dbReference>
<dbReference type="EMBL" id="MHQY01000007">
    <property type="protein sequence ID" value="OHA14469.1"/>
    <property type="molecule type" value="Genomic_DNA"/>
</dbReference>
<dbReference type="InterPro" id="IPR036597">
    <property type="entry name" value="Fido-like_dom_sf"/>
</dbReference>
<organism evidence="2 3">
    <name type="scientific">Candidatus Sungbacteria bacterium RIFCSPLOWO2_12_FULL_41_11</name>
    <dbReference type="NCBI Taxonomy" id="1802286"/>
    <lineage>
        <taxon>Bacteria</taxon>
        <taxon>Candidatus Sungiibacteriota</taxon>
    </lineage>
</organism>